<name>H0GAZ2_RHIML</name>
<dbReference type="Proteomes" id="UP000004038">
    <property type="component" value="Unassembled WGS sequence"/>
</dbReference>
<gene>
    <name evidence="2" type="ORF">SM0020_33523</name>
</gene>
<evidence type="ECO:0000256" key="1">
    <source>
        <dbReference type="SAM" id="Phobius"/>
    </source>
</evidence>
<proteinExistence type="predicted"/>
<accession>H0GAZ2</accession>
<reference evidence="2 3" key="1">
    <citation type="journal article" date="2012" name="J. Bacteriol.">
        <title>Draft Genome Sequence of Sinorhizobium meliloti CCNWSX0020, a Nitrogen-Fixing Symbiont with Copper Tolerance Capability Isolated from Lead-Zinc Mine Tailings.</title>
        <authorList>
            <person name="Li Z."/>
            <person name="Ma Z."/>
            <person name="Hao X."/>
            <person name="Wei G."/>
        </authorList>
    </citation>
    <scope>NUCLEOTIDE SEQUENCE [LARGE SCALE GENOMIC DNA]</scope>
    <source>
        <strain evidence="2 3">CCNWSX0020</strain>
    </source>
</reference>
<dbReference type="RefSeq" id="WP_003537198.1">
    <property type="nucleotide sequence ID" value="NZ_AGVV01000135.1"/>
</dbReference>
<protein>
    <submittedName>
        <fullName evidence="2">Uncharacterized protein</fullName>
    </submittedName>
</protein>
<dbReference type="PATRIC" id="fig|1107881.3.peg.6759"/>
<sequence length="113" mass="12142">MRDVSGWQRIDGRIEGSVLFGIAVVTASIIAVVLLTLCTGMAVAASAVMIIIGYLTEEPERNRGLFLVKLAAISIATVLVCHLLFGIVIRVPLVEDRSVSERPPCLGLHVPFD</sequence>
<organism evidence="2 3">
    <name type="scientific">Sinorhizobium meliloti CCNWSX0020</name>
    <dbReference type="NCBI Taxonomy" id="1107881"/>
    <lineage>
        <taxon>Bacteria</taxon>
        <taxon>Pseudomonadati</taxon>
        <taxon>Pseudomonadota</taxon>
        <taxon>Alphaproteobacteria</taxon>
        <taxon>Hyphomicrobiales</taxon>
        <taxon>Rhizobiaceae</taxon>
        <taxon>Sinorhizobium/Ensifer group</taxon>
        <taxon>Sinorhizobium</taxon>
    </lineage>
</organism>
<dbReference type="EMBL" id="AGVV01000135">
    <property type="protein sequence ID" value="EHK73530.1"/>
    <property type="molecule type" value="Genomic_DNA"/>
</dbReference>
<keyword evidence="1" id="KW-0472">Membrane</keyword>
<keyword evidence="1" id="KW-1133">Transmembrane helix</keyword>
<keyword evidence="1" id="KW-0812">Transmembrane</keyword>
<feature type="transmembrane region" description="Helical" evidence="1">
    <location>
        <begin position="66"/>
        <end position="89"/>
    </location>
</feature>
<dbReference type="AlphaFoldDB" id="H0GAZ2"/>
<evidence type="ECO:0000313" key="3">
    <source>
        <dbReference type="Proteomes" id="UP000004038"/>
    </source>
</evidence>
<evidence type="ECO:0000313" key="2">
    <source>
        <dbReference type="EMBL" id="EHK73530.1"/>
    </source>
</evidence>
<feature type="transmembrane region" description="Helical" evidence="1">
    <location>
        <begin position="21"/>
        <end position="54"/>
    </location>
</feature>